<protein>
    <submittedName>
        <fullName evidence="7">FAD-dependent oxidoreductase</fullName>
    </submittedName>
</protein>
<keyword evidence="5" id="KW-0560">Oxidoreductase</keyword>
<name>A0ABT8K116_9MICC</name>
<keyword evidence="8" id="KW-1185">Reference proteome</keyword>
<comment type="cofactor">
    <cofactor evidence="1">
        <name>FAD</name>
        <dbReference type="ChEBI" id="CHEBI:57692"/>
    </cofactor>
</comment>
<dbReference type="InterPro" id="IPR023753">
    <property type="entry name" value="FAD/NAD-binding_dom"/>
</dbReference>
<sequence length="378" mass="38126">MSGTVRVVVVGGGYAGVMAANRAAGGTPGTAPVEVVLLDPGTQFTERIRLHQVGAGGRNTAGVDWAEVLHPQVRRMQARALSIDSGNRRIRGDHGSVRFDWLVYAVGSGEQPTALLSVTNRAAAGSTREAIAGLAPGSAVTVAGAGPTGVEVASALAVARPDLLITIVAPSGLAHPVTGRHAVARRLQHLKISVEEGVVDPVTGTITSGGHSRPSAAATIWTAGLAVPSLASDSGLPVDGDGRLLVDATLTVPGHERIIGAGDAVCVTGAAGAHLRASCAAAIPMGAHAADTVLARLSGVAPSAIDIGYLAQCLDLGAGRGHLQLVHPDDAPRVVALSGRSAGWAKEQICRMTVAWLAREARRPGSFRGPTGPAVPVG</sequence>
<dbReference type="PANTHER" id="PTHR42913:SF3">
    <property type="entry name" value="64 KDA MITOCHONDRIAL NADH DEHYDROGENASE (EUROFUNG)"/>
    <property type="match status" value="1"/>
</dbReference>
<organism evidence="7 8">
    <name type="scientific">Arthrobacter burdickii</name>
    <dbReference type="NCBI Taxonomy" id="3035920"/>
    <lineage>
        <taxon>Bacteria</taxon>
        <taxon>Bacillati</taxon>
        <taxon>Actinomycetota</taxon>
        <taxon>Actinomycetes</taxon>
        <taxon>Micrococcales</taxon>
        <taxon>Micrococcaceae</taxon>
        <taxon>Arthrobacter</taxon>
    </lineage>
</organism>
<accession>A0ABT8K116</accession>
<evidence type="ECO:0000256" key="3">
    <source>
        <dbReference type="ARBA" id="ARBA00022630"/>
    </source>
</evidence>
<comment type="caution">
    <text evidence="7">The sequence shown here is derived from an EMBL/GenBank/DDBJ whole genome shotgun (WGS) entry which is preliminary data.</text>
</comment>
<evidence type="ECO:0000259" key="6">
    <source>
        <dbReference type="Pfam" id="PF07992"/>
    </source>
</evidence>
<evidence type="ECO:0000256" key="1">
    <source>
        <dbReference type="ARBA" id="ARBA00001974"/>
    </source>
</evidence>
<dbReference type="SUPFAM" id="SSF51905">
    <property type="entry name" value="FAD/NAD(P)-binding domain"/>
    <property type="match status" value="2"/>
</dbReference>
<dbReference type="Proteomes" id="UP001174209">
    <property type="component" value="Unassembled WGS sequence"/>
</dbReference>
<reference evidence="7" key="1">
    <citation type="submission" date="2023-06" db="EMBL/GenBank/DDBJ databases">
        <title>MT1 and MT2 Draft Genomes of Novel Species.</title>
        <authorList>
            <person name="Venkateswaran K."/>
        </authorList>
    </citation>
    <scope>NUCLEOTIDE SEQUENCE</scope>
    <source>
        <strain evidence="7">IIF3SC-B10</strain>
    </source>
</reference>
<feature type="domain" description="FAD/NAD(P)-binding" evidence="6">
    <location>
        <begin position="6"/>
        <end position="273"/>
    </location>
</feature>
<evidence type="ECO:0000313" key="7">
    <source>
        <dbReference type="EMBL" id="MDN4610792.1"/>
    </source>
</evidence>
<dbReference type="EMBL" id="JAROCG010000001">
    <property type="protein sequence ID" value="MDN4610792.1"/>
    <property type="molecule type" value="Genomic_DNA"/>
</dbReference>
<keyword evidence="3" id="KW-0285">Flavoprotein</keyword>
<comment type="similarity">
    <text evidence="2">Belongs to the NADH dehydrogenase family.</text>
</comment>
<evidence type="ECO:0000256" key="2">
    <source>
        <dbReference type="ARBA" id="ARBA00005272"/>
    </source>
</evidence>
<keyword evidence="4" id="KW-0274">FAD</keyword>
<dbReference type="Pfam" id="PF07992">
    <property type="entry name" value="Pyr_redox_2"/>
    <property type="match status" value="1"/>
</dbReference>
<dbReference type="PRINTS" id="PR00368">
    <property type="entry name" value="FADPNR"/>
</dbReference>
<dbReference type="Gene3D" id="3.50.50.100">
    <property type="match status" value="1"/>
</dbReference>
<dbReference type="InterPro" id="IPR036188">
    <property type="entry name" value="FAD/NAD-bd_sf"/>
</dbReference>
<dbReference type="RefSeq" id="WP_301226255.1">
    <property type="nucleotide sequence ID" value="NZ_JAROCG010000001.1"/>
</dbReference>
<proteinExistence type="inferred from homology"/>
<evidence type="ECO:0000256" key="4">
    <source>
        <dbReference type="ARBA" id="ARBA00022827"/>
    </source>
</evidence>
<evidence type="ECO:0000313" key="8">
    <source>
        <dbReference type="Proteomes" id="UP001174209"/>
    </source>
</evidence>
<dbReference type="InterPro" id="IPR051169">
    <property type="entry name" value="NADH-Q_oxidoreductase"/>
</dbReference>
<gene>
    <name evidence="7" type="ORF">P5G52_07900</name>
</gene>
<evidence type="ECO:0000256" key="5">
    <source>
        <dbReference type="ARBA" id="ARBA00023002"/>
    </source>
</evidence>
<dbReference type="PANTHER" id="PTHR42913">
    <property type="entry name" value="APOPTOSIS-INDUCING FACTOR 1"/>
    <property type="match status" value="1"/>
</dbReference>